<dbReference type="EMBL" id="JACHIO010000014">
    <property type="protein sequence ID" value="MBB5065027.1"/>
    <property type="molecule type" value="Genomic_DNA"/>
</dbReference>
<gene>
    <name evidence="1" type="ORF">HDF15_003390</name>
</gene>
<accession>A0A7W8EAQ0</accession>
<evidence type="ECO:0000313" key="1">
    <source>
        <dbReference type="EMBL" id="MBB5065027.1"/>
    </source>
</evidence>
<proteinExistence type="predicted"/>
<name>A0A7W8EAQ0_9BACT</name>
<dbReference type="RefSeq" id="WP_184257401.1">
    <property type="nucleotide sequence ID" value="NZ_JACHIO010000014.1"/>
</dbReference>
<dbReference type="AlphaFoldDB" id="A0A7W8EAQ0"/>
<dbReference type="Proteomes" id="UP000584867">
    <property type="component" value="Unassembled WGS sequence"/>
</dbReference>
<evidence type="ECO:0000313" key="2">
    <source>
        <dbReference type="Proteomes" id="UP000584867"/>
    </source>
</evidence>
<reference evidence="1 2" key="1">
    <citation type="submission" date="2020-08" db="EMBL/GenBank/DDBJ databases">
        <title>Genomic Encyclopedia of Type Strains, Phase IV (KMG-V): Genome sequencing to study the core and pangenomes of soil and plant-associated prokaryotes.</title>
        <authorList>
            <person name="Whitman W."/>
        </authorList>
    </citation>
    <scope>NUCLEOTIDE SEQUENCE [LARGE SCALE GENOMIC DNA]</scope>
    <source>
        <strain evidence="1 2">X5P3</strain>
    </source>
</reference>
<comment type="caution">
    <text evidence="1">The sequence shown here is derived from an EMBL/GenBank/DDBJ whole genome shotgun (WGS) entry which is preliminary data.</text>
</comment>
<organism evidence="1 2">
    <name type="scientific">Granulicella mallensis</name>
    <dbReference type="NCBI Taxonomy" id="940614"/>
    <lineage>
        <taxon>Bacteria</taxon>
        <taxon>Pseudomonadati</taxon>
        <taxon>Acidobacteriota</taxon>
        <taxon>Terriglobia</taxon>
        <taxon>Terriglobales</taxon>
        <taxon>Acidobacteriaceae</taxon>
        <taxon>Granulicella</taxon>
    </lineage>
</organism>
<sequence>MATASYQIALQMAEALPRDEQMRLIQELERHAQIDIASEEPVSLLDLCGLGQEVWQQMDAQEYVDRERASWNG</sequence>
<protein>
    <submittedName>
        <fullName evidence="1">Uncharacterized protein</fullName>
    </submittedName>
</protein>